<dbReference type="GO" id="GO:0030246">
    <property type="term" value="F:carbohydrate binding"/>
    <property type="evidence" value="ECO:0007669"/>
    <property type="project" value="InterPro"/>
</dbReference>
<dbReference type="InterPro" id="IPR008979">
    <property type="entry name" value="Galactose-bd-like_sf"/>
</dbReference>
<dbReference type="InterPro" id="IPR005084">
    <property type="entry name" value="CBM6"/>
</dbReference>
<dbReference type="SUPFAM" id="SSF75005">
    <property type="entry name" value="Arabinanase/levansucrase/invertase"/>
    <property type="match status" value="1"/>
</dbReference>
<dbReference type="InterPro" id="IPR006710">
    <property type="entry name" value="Glyco_hydro_43"/>
</dbReference>
<dbReference type="Pfam" id="PF04616">
    <property type="entry name" value="Glyco_hydro_43"/>
    <property type="match status" value="1"/>
</dbReference>
<evidence type="ECO:0000256" key="6">
    <source>
        <dbReference type="SAM" id="SignalP"/>
    </source>
</evidence>
<feature type="signal peptide" evidence="6">
    <location>
        <begin position="1"/>
        <end position="20"/>
    </location>
</feature>
<evidence type="ECO:0000256" key="1">
    <source>
        <dbReference type="ARBA" id="ARBA00009865"/>
    </source>
</evidence>
<dbReference type="CDD" id="cd08991">
    <property type="entry name" value="GH43_HoAraf43-like"/>
    <property type="match status" value="1"/>
</dbReference>
<keyword evidence="3" id="KW-0326">Glycosidase</keyword>
<sequence length="820" mass="87439">MGRMKWAGPLLILLCLGAAGCTGNDDGKPEASVKSTVRTYTNPISLPDEWGEYGLGDPFVFAYNGTYYLYVSTRDTDAGVKVWSSEDLVDWKYEGLCTEDPITIAAYAPEVRYWNGKFYMYTSPAGQGHYVLVADKPTGPFKVATDNFGRTIDGTTFVDDDGQWYFYYAGPMGIQAARMTDPLTIGPEETQTGAYMGGWTEGPTVFKRHDNYYLTYTGNHVFSAGYRVDAAVSASPLQDFQSQSNDPVLLRTEGATVGLGHNSIVTGPDLDTQYMVYHNLEGHGVVGPLRHMNIDRIVWDGDLMQVAGPTSSKQAAPAMPAFADRFDRQKLGKAWKSSVGDAKWAIDGRQGLTAKGAGTSGMSILASKEETAGNYTAEYHVRLLSGKQGKAGIVFSYADKKNYGIATWSAADGKLEARYMIDGAEAMKVSASVPGNLDLAQLQTLRVEKAGNKLVIYAEGMKLLAAELPADAGAGAIGYAVDNADASFGYAAFSDAVDGSAAGLAYAPLPGRVNAFQDEGGVANANGLTDDGAGGLAVTKLDASSKPLTYLVNAAESGVYSFDFRVAAGEQGATFRLIEDGKPVTGDLAVKPSAGGTWQTVSAHDVKLAAGNHRLTLETTRGTLDAAWFAASPYAPVVAKKDDFSVKFIPGWTRYEGIWSVKDGQLRVTSDEDGKILTGEDGYTDYAVEADVTVPEEDGQAGILVRVTEPANGMELNQNRNDFLRGYFAYVDGQGVHLTKHDYSTALLADAKTVLPKPGEKLHLKVSAIGNTIAVYAGTSAEPLIRYVDDSDSAFLHGRVGLKSVGGSARFGAFQVAPAS</sequence>
<feature type="active site" description="Proton acceptor" evidence="4">
    <location>
        <position position="57"/>
    </location>
</feature>
<evidence type="ECO:0000256" key="4">
    <source>
        <dbReference type="PIRSR" id="PIRSR606710-1"/>
    </source>
</evidence>
<dbReference type="GO" id="GO:0005975">
    <property type="term" value="P:carbohydrate metabolic process"/>
    <property type="evidence" value="ECO:0007669"/>
    <property type="project" value="InterPro"/>
</dbReference>
<dbReference type="Gene3D" id="2.115.10.20">
    <property type="entry name" value="Glycosyl hydrolase domain, family 43"/>
    <property type="match status" value="1"/>
</dbReference>
<evidence type="ECO:0000256" key="3">
    <source>
        <dbReference type="ARBA" id="ARBA00023295"/>
    </source>
</evidence>
<evidence type="ECO:0000256" key="5">
    <source>
        <dbReference type="PIRSR" id="PIRSR606710-2"/>
    </source>
</evidence>
<dbReference type="Gene3D" id="2.60.120.260">
    <property type="entry name" value="Galactose-binding domain-like"/>
    <property type="match status" value="1"/>
</dbReference>
<comment type="similarity">
    <text evidence="1">Belongs to the glycosyl hydrolase 43 family.</text>
</comment>
<organism evidence="8 9">
    <name type="scientific">Paenibacillus taihuensis</name>
    <dbReference type="NCBI Taxonomy" id="1156355"/>
    <lineage>
        <taxon>Bacteria</taxon>
        <taxon>Bacillati</taxon>
        <taxon>Bacillota</taxon>
        <taxon>Bacilli</taxon>
        <taxon>Bacillales</taxon>
        <taxon>Paenibacillaceae</taxon>
        <taxon>Paenibacillus</taxon>
    </lineage>
</organism>
<evidence type="ECO:0000313" key="8">
    <source>
        <dbReference type="EMBL" id="REE78537.1"/>
    </source>
</evidence>
<dbReference type="InterPro" id="IPR023296">
    <property type="entry name" value="Glyco_hydro_beta-prop_sf"/>
</dbReference>
<evidence type="ECO:0000313" key="9">
    <source>
        <dbReference type="Proteomes" id="UP000256304"/>
    </source>
</evidence>
<dbReference type="Proteomes" id="UP000256304">
    <property type="component" value="Unassembled WGS sequence"/>
</dbReference>
<dbReference type="Pfam" id="PF03422">
    <property type="entry name" value="CBM_6"/>
    <property type="match status" value="1"/>
</dbReference>
<gene>
    <name evidence="8" type="ORF">A8990_12611</name>
</gene>
<dbReference type="GO" id="GO:0004553">
    <property type="term" value="F:hydrolase activity, hydrolyzing O-glycosyl compounds"/>
    <property type="evidence" value="ECO:0007669"/>
    <property type="project" value="InterPro"/>
</dbReference>
<keyword evidence="2" id="KW-0378">Hydrolase</keyword>
<dbReference type="RefSeq" id="WP_116190804.1">
    <property type="nucleotide sequence ID" value="NZ_QTTN01000026.1"/>
</dbReference>
<dbReference type="PANTHER" id="PTHR42812:SF12">
    <property type="entry name" value="BETA-XYLOSIDASE-RELATED"/>
    <property type="match status" value="1"/>
</dbReference>
<accession>A0A3D9RIB3</accession>
<dbReference type="Gene3D" id="2.60.120.560">
    <property type="entry name" value="Exo-inulinase, domain 1"/>
    <property type="match status" value="2"/>
</dbReference>
<keyword evidence="9" id="KW-1185">Reference proteome</keyword>
<reference evidence="8 9" key="1">
    <citation type="submission" date="2018-08" db="EMBL/GenBank/DDBJ databases">
        <title>Genomic Encyclopedia of Type Strains, Phase III (KMG-III): the genomes of soil and plant-associated and newly described type strains.</title>
        <authorList>
            <person name="Whitman W."/>
        </authorList>
    </citation>
    <scope>NUCLEOTIDE SEQUENCE [LARGE SCALE GENOMIC DNA]</scope>
    <source>
        <strain evidence="8 9">CGMCC 1.10966</strain>
    </source>
</reference>
<evidence type="ECO:0000256" key="2">
    <source>
        <dbReference type="ARBA" id="ARBA00022801"/>
    </source>
</evidence>
<dbReference type="OrthoDB" id="9801455at2"/>
<dbReference type="PROSITE" id="PS51257">
    <property type="entry name" value="PROKAR_LIPOPROTEIN"/>
    <property type="match status" value="1"/>
</dbReference>
<feature type="chain" id="PRO_5039598076" evidence="6">
    <location>
        <begin position="21"/>
        <end position="820"/>
    </location>
</feature>
<protein>
    <submittedName>
        <fullName evidence="8">Carbohydrate binding protein with CBM6 domain</fullName>
    </submittedName>
</protein>
<proteinExistence type="inferred from homology"/>
<feature type="active site" description="Proton donor" evidence="4">
    <location>
        <position position="201"/>
    </location>
</feature>
<name>A0A3D9RIB3_9BACL</name>
<keyword evidence="6" id="KW-0732">Signal</keyword>
<feature type="domain" description="CBM6" evidence="7">
    <location>
        <begin position="507"/>
        <end position="632"/>
    </location>
</feature>
<dbReference type="InterPro" id="IPR051795">
    <property type="entry name" value="Glycosyl_Hydrlase_43"/>
</dbReference>
<dbReference type="PANTHER" id="PTHR42812">
    <property type="entry name" value="BETA-XYLOSIDASE"/>
    <property type="match status" value="1"/>
</dbReference>
<comment type="caution">
    <text evidence="8">The sequence shown here is derived from an EMBL/GenBank/DDBJ whole genome shotgun (WGS) entry which is preliminary data.</text>
</comment>
<dbReference type="EMBL" id="QTTN01000026">
    <property type="protein sequence ID" value="REE78537.1"/>
    <property type="molecule type" value="Genomic_DNA"/>
</dbReference>
<dbReference type="AlphaFoldDB" id="A0A3D9RIB3"/>
<dbReference type="SUPFAM" id="SSF49785">
    <property type="entry name" value="Galactose-binding domain-like"/>
    <property type="match status" value="1"/>
</dbReference>
<dbReference type="CDD" id="cd04080">
    <property type="entry name" value="CBM6_cellulase-like"/>
    <property type="match status" value="1"/>
</dbReference>
<dbReference type="PROSITE" id="PS51175">
    <property type="entry name" value="CBM6"/>
    <property type="match status" value="1"/>
</dbReference>
<evidence type="ECO:0000259" key="7">
    <source>
        <dbReference type="PROSITE" id="PS51175"/>
    </source>
</evidence>
<feature type="site" description="Important for catalytic activity, responsible for pKa modulation of the active site Glu and correct orientation of both the proton donor and substrate" evidence="5">
    <location>
        <position position="153"/>
    </location>
</feature>